<sequence>MDRPGYIKHQLHRSWDKTVMNQPSVIDELQERWQCKGIEGPVSCYPELMQTFGNTVYTWGIMLWILKFIQAVGLLACYSLIAGIGHAEDEVSELTCIEKTILLDENRPTAAQAG</sequence>
<dbReference type="OrthoDB" id="2220953at2759"/>
<keyword evidence="3" id="KW-1185">Reference proteome</keyword>
<organism evidence="2 3">
    <name type="scientific">Apophysomyces ossiformis</name>
    <dbReference type="NCBI Taxonomy" id="679940"/>
    <lineage>
        <taxon>Eukaryota</taxon>
        <taxon>Fungi</taxon>
        <taxon>Fungi incertae sedis</taxon>
        <taxon>Mucoromycota</taxon>
        <taxon>Mucoromycotina</taxon>
        <taxon>Mucoromycetes</taxon>
        <taxon>Mucorales</taxon>
        <taxon>Mucorineae</taxon>
        <taxon>Mucoraceae</taxon>
        <taxon>Apophysomyces</taxon>
    </lineage>
</organism>
<keyword evidence="1" id="KW-1133">Transmembrane helix</keyword>
<keyword evidence="1" id="KW-0472">Membrane</keyword>
<gene>
    <name evidence="2" type="ORF">EC973_004475</name>
</gene>
<accession>A0A8H7BK77</accession>
<evidence type="ECO:0000313" key="2">
    <source>
        <dbReference type="EMBL" id="KAF7721583.1"/>
    </source>
</evidence>
<name>A0A8H7BK77_9FUNG</name>
<comment type="caution">
    <text evidence="2">The sequence shown here is derived from an EMBL/GenBank/DDBJ whole genome shotgun (WGS) entry which is preliminary data.</text>
</comment>
<feature type="transmembrane region" description="Helical" evidence="1">
    <location>
        <begin position="56"/>
        <end position="81"/>
    </location>
</feature>
<dbReference type="EMBL" id="JABAYA010000251">
    <property type="protein sequence ID" value="KAF7721583.1"/>
    <property type="molecule type" value="Genomic_DNA"/>
</dbReference>
<keyword evidence="1" id="KW-0812">Transmembrane</keyword>
<evidence type="ECO:0000313" key="3">
    <source>
        <dbReference type="Proteomes" id="UP000605846"/>
    </source>
</evidence>
<dbReference type="Proteomes" id="UP000605846">
    <property type="component" value="Unassembled WGS sequence"/>
</dbReference>
<evidence type="ECO:0000256" key="1">
    <source>
        <dbReference type="SAM" id="Phobius"/>
    </source>
</evidence>
<reference evidence="2" key="1">
    <citation type="submission" date="2020-01" db="EMBL/GenBank/DDBJ databases">
        <title>Genome Sequencing of Three Apophysomyces-Like Fungal Strains Confirms a Novel Fungal Genus in the Mucoromycota with divergent Burkholderia-like Endosymbiotic Bacteria.</title>
        <authorList>
            <person name="Stajich J.E."/>
            <person name="Macias A.M."/>
            <person name="Carter-House D."/>
            <person name="Lovett B."/>
            <person name="Kasson L.R."/>
            <person name="Berry K."/>
            <person name="Grigoriev I."/>
            <person name="Chang Y."/>
            <person name="Spatafora J."/>
            <person name="Kasson M.T."/>
        </authorList>
    </citation>
    <scope>NUCLEOTIDE SEQUENCE</scope>
    <source>
        <strain evidence="2">NRRL A-21654</strain>
    </source>
</reference>
<protein>
    <submittedName>
        <fullName evidence="2">Uncharacterized protein</fullName>
    </submittedName>
</protein>
<proteinExistence type="predicted"/>
<dbReference type="AlphaFoldDB" id="A0A8H7BK77"/>